<evidence type="ECO:0000313" key="2">
    <source>
        <dbReference type="EMBL" id="QJA92502.1"/>
    </source>
</evidence>
<gene>
    <name evidence="2" type="ORF">MM415B04617_0005</name>
</gene>
<evidence type="ECO:0000256" key="1">
    <source>
        <dbReference type="SAM" id="MobiDB-lite"/>
    </source>
</evidence>
<sequence length="239" mass="27327">MARGRMIDKRVRNSKKLGMISDKAARLYFMIYPHLDKKGRIAFDDLDDLMVEIIPVLKGWSLKKAGQSLNELADIGLIKLYPDKQKIAIQFERFEDFQTIRDDREAASIIATPEDSGVFRITPALSLSLMNELIKSNEDKIFFSFDKAEFINITEKDKSIWGKAYPACDIELELNKMVAWLIANPINKKSNYKRFISGWLSRQQDGGGTKKGSCSKKTSDMTPEEYNEYQKKHLGGGRD</sequence>
<dbReference type="AlphaFoldDB" id="A0A6M3LFV2"/>
<protein>
    <submittedName>
        <fullName evidence="2">Uncharacterized protein</fullName>
    </submittedName>
</protein>
<dbReference type="EMBL" id="MT143072">
    <property type="protein sequence ID" value="QJA92502.1"/>
    <property type="molecule type" value="Genomic_DNA"/>
</dbReference>
<name>A0A6M3LFV2_9ZZZZ</name>
<organism evidence="2">
    <name type="scientific">viral metagenome</name>
    <dbReference type="NCBI Taxonomy" id="1070528"/>
    <lineage>
        <taxon>unclassified sequences</taxon>
        <taxon>metagenomes</taxon>
        <taxon>organismal metagenomes</taxon>
    </lineage>
</organism>
<proteinExistence type="predicted"/>
<feature type="compositionally biased region" description="Basic and acidic residues" evidence="1">
    <location>
        <begin position="228"/>
        <end position="239"/>
    </location>
</feature>
<accession>A0A6M3LFV2</accession>
<reference evidence="2" key="1">
    <citation type="submission" date="2020-03" db="EMBL/GenBank/DDBJ databases">
        <title>The deep terrestrial virosphere.</title>
        <authorList>
            <person name="Holmfeldt K."/>
            <person name="Nilsson E."/>
            <person name="Simone D."/>
            <person name="Lopez-Fernandez M."/>
            <person name="Wu X."/>
            <person name="de Brujin I."/>
            <person name="Lundin D."/>
            <person name="Andersson A."/>
            <person name="Bertilsson S."/>
            <person name="Dopson M."/>
        </authorList>
    </citation>
    <scope>NUCLEOTIDE SEQUENCE</scope>
    <source>
        <strain evidence="2">MM415B04617</strain>
    </source>
</reference>
<feature type="region of interest" description="Disordered" evidence="1">
    <location>
        <begin position="203"/>
        <end position="239"/>
    </location>
</feature>